<name>A0ABW6Q951_9ACTN</name>
<dbReference type="Pfam" id="PF01494">
    <property type="entry name" value="FAD_binding_3"/>
    <property type="match status" value="1"/>
</dbReference>
<reference evidence="3 4" key="1">
    <citation type="submission" date="2024-09" db="EMBL/GenBank/DDBJ databases">
        <title>The Natural Products Discovery Center: Release of the First 8490 Sequenced Strains for Exploring Actinobacteria Biosynthetic Diversity.</title>
        <authorList>
            <person name="Kalkreuter E."/>
            <person name="Kautsar S.A."/>
            <person name="Yang D."/>
            <person name="Bader C.D."/>
            <person name="Teijaro C.N."/>
            <person name="Fluegel L."/>
            <person name="Davis C.M."/>
            <person name="Simpson J.R."/>
            <person name="Lauterbach L."/>
            <person name="Steele A.D."/>
            <person name="Gui C."/>
            <person name="Meng S."/>
            <person name="Li G."/>
            <person name="Viehrig K."/>
            <person name="Ye F."/>
            <person name="Su P."/>
            <person name="Kiefer A.F."/>
            <person name="Nichols A."/>
            <person name="Cepeda A.J."/>
            <person name="Yan W."/>
            <person name="Fan B."/>
            <person name="Jiang Y."/>
            <person name="Adhikari A."/>
            <person name="Zheng C.-J."/>
            <person name="Schuster L."/>
            <person name="Cowan T.M."/>
            <person name="Smanski M.J."/>
            <person name="Chevrette M.G."/>
            <person name="De Carvalho L.P.S."/>
            <person name="Shen B."/>
        </authorList>
    </citation>
    <scope>NUCLEOTIDE SEQUENCE [LARGE SCALE GENOMIC DNA]</scope>
    <source>
        <strain evidence="3 4">NPDC058328</strain>
    </source>
</reference>
<dbReference type="EMBL" id="JBHVZQ010000017">
    <property type="protein sequence ID" value="MFF1275735.1"/>
    <property type="molecule type" value="Genomic_DNA"/>
</dbReference>
<protein>
    <submittedName>
        <fullName evidence="3">FAD-dependent monooxygenase</fullName>
    </submittedName>
</protein>
<dbReference type="GO" id="GO:0004497">
    <property type="term" value="F:monooxygenase activity"/>
    <property type="evidence" value="ECO:0007669"/>
    <property type="project" value="UniProtKB-KW"/>
</dbReference>
<feature type="domain" description="FAD-binding" evidence="2">
    <location>
        <begin position="7"/>
        <end position="61"/>
    </location>
</feature>
<organism evidence="3 4">
    <name type="scientific">Streptomyces marokkonensis</name>
    <dbReference type="NCBI Taxonomy" id="324855"/>
    <lineage>
        <taxon>Bacteria</taxon>
        <taxon>Bacillati</taxon>
        <taxon>Actinomycetota</taxon>
        <taxon>Actinomycetes</taxon>
        <taxon>Kitasatosporales</taxon>
        <taxon>Streptomycetaceae</taxon>
        <taxon>Streptomyces</taxon>
    </lineage>
</organism>
<sequence>MNGTARAVVVVGSGPTGLLAGDLATAGVPVTVAGKRPRVICDLSRAFVPRARTLKRLDVRGPAGEPGAACRPPGRPRLYDRPAPGLGPLPSGFPRHLVVPRYEAEEAPDSEAALAAYVG</sequence>
<keyword evidence="4" id="KW-1185">Reference proteome</keyword>
<evidence type="ECO:0000259" key="2">
    <source>
        <dbReference type="Pfam" id="PF01494"/>
    </source>
</evidence>
<keyword evidence="3" id="KW-0560">Oxidoreductase</keyword>
<dbReference type="InterPro" id="IPR002938">
    <property type="entry name" value="FAD-bd"/>
</dbReference>
<accession>A0ABW6Q951</accession>
<feature type="region of interest" description="Disordered" evidence="1">
    <location>
        <begin position="58"/>
        <end position="92"/>
    </location>
</feature>
<evidence type="ECO:0000256" key="1">
    <source>
        <dbReference type="SAM" id="MobiDB-lite"/>
    </source>
</evidence>
<proteinExistence type="predicted"/>
<keyword evidence="3" id="KW-0503">Monooxygenase</keyword>
<dbReference type="Proteomes" id="UP001601627">
    <property type="component" value="Unassembled WGS sequence"/>
</dbReference>
<comment type="caution">
    <text evidence="3">The sequence shown here is derived from an EMBL/GenBank/DDBJ whole genome shotgun (WGS) entry which is preliminary data.</text>
</comment>
<evidence type="ECO:0000313" key="4">
    <source>
        <dbReference type="Proteomes" id="UP001601627"/>
    </source>
</evidence>
<evidence type="ECO:0000313" key="3">
    <source>
        <dbReference type="EMBL" id="MFF1275735.1"/>
    </source>
</evidence>
<feature type="compositionally biased region" description="Low complexity" evidence="1">
    <location>
        <begin position="60"/>
        <end position="72"/>
    </location>
</feature>
<dbReference type="Gene3D" id="3.50.50.60">
    <property type="entry name" value="FAD/NAD(P)-binding domain"/>
    <property type="match status" value="1"/>
</dbReference>
<dbReference type="SUPFAM" id="SSF51905">
    <property type="entry name" value="FAD/NAD(P)-binding domain"/>
    <property type="match status" value="1"/>
</dbReference>
<gene>
    <name evidence="3" type="ORF">ACFVZC_20385</name>
</gene>
<dbReference type="InterPro" id="IPR036188">
    <property type="entry name" value="FAD/NAD-bd_sf"/>
</dbReference>
<dbReference type="RefSeq" id="WP_388236455.1">
    <property type="nucleotide sequence ID" value="NZ_JBHVZQ010000017.1"/>
</dbReference>